<reference evidence="13 14" key="1">
    <citation type="journal article" date="2015" name="Int. J. Syst. Evol. Microbiol.">
        <title>Exiguobacterium enclense sp. nov., isolated from sediment.</title>
        <authorList>
            <person name="Dastager S.G."/>
            <person name="Mawlankar R."/>
            <person name="Sonalkar V.V."/>
            <person name="Thorat M.N."/>
            <person name="Mual P."/>
            <person name="Verma A."/>
            <person name="Krishnamurthi S."/>
            <person name="Tang S.K."/>
            <person name="Li W.J."/>
        </authorList>
    </citation>
    <scope>NUCLEOTIDE SEQUENCE [LARGE SCALE GENOMIC DNA]</scope>
    <source>
        <strain evidence="13 14">NIO-1109</strain>
    </source>
</reference>
<evidence type="ECO:0000256" key="4">
    <source>
        <dbReference type="ARBA" id="ARBA00022598"/>
    </source>
</evidence>
<dbReference type="Gene3D" id="1.10.10.410">
    <property type="match status" value="1"/>
</dbReference>
<keyword evidence="13" id="KW-0808">Transferase</keyword>
<dbReference type="GO" id="GO:0050566">
    <property type="term" value="F:asparaginyl-tRNA synthase (glutamine-hydrolyzing) activity"/>
    <property type="evidence" value="ECO:0007669"/>
    <property type="project" value="RHEA"/>
</dbReference>
<organism evidence="13 14">
    <name type="scientific">Exiguobacterium indicum</name>
    <dbReference type="NCBI Taxonomy" id="296995"/>
    <lineage>
        <taxon>Bacteria</taxon>
        <taxon>Bacillati</taxon>
        <taxon>Bacillota</taxon>
        <taxon>Bacilli</taxon>
        <taxon>Bacillales</taxon>
        <taxon>Bacillales Family XII. Incertae Sedis</taxon>
        <taxon>Exiguobacterium</taxon>
    </lineage>
</organism>
<dbReference type="GO" id="GO:0006412">
    <property type="term" value="P:translation"/>
    <property type="evidence" value="ECO:0007669"/>
    <property type="project" value="UniProtKB-UniRule"/>
</dbReference>
<keyword evidence="6 11" id="KW-0067">ATP-binding</keyword>
<evidence type="ECO:0000259" key="12">
    <source>
        <dbReference type="SMART" id="SM00845"/>
    </source>
</evidence>
<evidence type="ECO:0000256" key="3">
    <source>
        <dbReference type="ARBA" id="ARBA00016923"/>
    </source>
</evidence>
<feature type="domain" description="Asn/Gln amidotransferase" evidence="12">
    <location>
        <begin position="326"/>
        <end position="473"/>
    </location>
</feature>
<dbReference type="PANTHER" id="PTHR11659">
    <property type="entry name" value="GLUTAMYL-TRNA GLN AMIDOTRANSFERASE SUBUNIT B MITOCHONDRIAL AND PROKARYOTIC PET112-RELATED"/>
    <property type="match status" value="1"/>
</dbReference>
<dbReference type="NCBIfam" id="TIGR00133">
    <property type="entry name" value="gatB"/>
    <property type="match status" value="1"/>
</dbReference>
<dbReference type="InterPro" id="IPR014746">
    <property type="entry name" value="Gln_synth/guanido_kin_cat_dom"/>
</dbReference>
<evidence type="ECO:0000256" key="6">
    <source>
        <dbReference type="ARBA" id="ARBA00022840"/>
    </source>
</evidence>
<evidence type="ECO:0000313" key="13">
    <source>
        <dbReference type="EMBL" id="KSU50053.1"/>
    </source>
</evidence>
<evidence type="ECO:0000313" key="14">
    <source>
        <dbReference type="Proteomes" id="UP000053797"/>
    </source>
</evidence>
<proteinExistence type="inferred from homology"/>
<dbReference type="Gene3D" id="1.10.150.380">
    <property type="entry name" value="GatB domain, N-terminal subdomain"/>
    <property type="match status" value="1"/>
</dbReference>
<dbReference type="EMBL" id="LNQL01000001">
    <property type="protein sequence ID" value="KSU50053.1"/>
    <property type="molecule type" value="Genomic_DNA"/>
</dbReference>
<comment type="caution">
    <text evidence="13">The sequence shown here is derived from an EMBL/GenBank/DDBJ whole genome shotgun (WGS) entry which is preliminary data.</text>
</comment>
<comment type="subunit">
    <text evidence="2 11">Heterotrimer of A, B and C subunits.</text>
</comment>
<dbReference type="Pfam" id="PF02934">
    <property type="entry name" value="GatB_N"/>
    <property type="match status" value="1"/>
</dbReference>
<dbReference type="InterPro" id="IPR004413">
    <property type="entry name" value="GatB"/>
</dbReference>
<dbReference type="AlphaFoldDB" id="A0A0V8GIF6"/>
<comment type="catalytic activity">
    <reaction evidence="9 11">
        <text>L-aspartyl-tRNA(Asn) + L-glutamine + ATP + H2O = L-asparaginyl-tRNA(Asn) + L-glutamate + ADP + phosphate + 2 H(+)</text>
        <dbReference type="Rhea" id="RHEA:14513"/>
        <dbReference type="Rhea" id="RHEA-COMP:9674"/>
        <dbReference type="Rhea" id="RHEA-COMP:9677"/>
        <dbReference type="ChEBI" id="CHEBI:15377"/>
        <dbReference type="ChEBI" id="CHEBI:15378"/>
        <dbReference type="ChEBI" id="CHEBI:29985"/>
        <dbReference type="ChEBI" id="CHEBI:30616"/>
        <dbReference type="ChEBI" id="CHEBI:43474"/>
        <dbReference type="ChEBI" id="CHEBI:58359"/>
        <dbReference type="ChEBI" id="CHEBI:78515"/>
        <dbReference type="ChEBI" id="CHEBI:78516"/>
        <dbReference type="ChEBI" id="CHEBI:456216"/>
    </reaction>
</comment>
<evidence type="ECO:0000256" key="8">
    <source>
        <dbReference type="ARBA" id="ARBA00024799"/>
    </source>
</evidence>
<dbReference type="PROSITE" id="PS01234">
    <property type="entry name" value="GATB"/>
    <property type="match status" value="1"/>
</dbReference>
<dbReference type="InterPro" id="IPR017959">
    <property type="entry name" value="Asn/Gln-tRNA_amidoTrfase_suB/E"/>
</dbReference>
<dbReference type="InterPro" id="IPR003789">
    <property type="entry name" value="Asn/Gln_tRNA_amidoTrase-B-like"/>
</dbReference>
<dbReference type="GO" id="GO:0070681">
    <property type="term" value="P:glutaminyl-tRNAGln biosynthesis via transamidation"/>
    <property type="evidence" value="ECO:0007669"/>
    <property type="project" value="TreeGrafter"/>
</dbReference>
<gene>
    <name evidence="11" type="primary">gatB</name>
    <name evidence="13" type="ORF">AS033_01385</name>
</gene>
<dbReference type="InterPro" id="IPR018027">
    <property type="entry name" value="Asn/Gln_amidotransferase"/>
</dbReference>
<dbReference type="PANTHER" id="PTHR11659:SF0">
    <property type="entry name" value="GLUTAMYL-TRNA(GLN) AMIDOTRANSFERASE SUBUNIT B, MITOCHONDRIAL"/>
    <property type="match status" value="1"/>
</dbReference>
<dbReference type="InterPro" id="IPR006075">
    <property type="entry name" value="Asn/Gln-tRNA_Trfase_suB/E_cat"/>
</dbReference>
<accession>A0A0V8GIF6</accession>
<evidence type="ECO:0000256" key="10">
    <source>
        <dbReference type="ARBA" id="ARBA00047913"/>
    </source>
</evidence>
<dbReference type="Proteomes" id="UP000053797">
    <property type="component" value="Unassembled WGS sequence"/>
</dbReference>
<sequence length="477" mass="53380">MNFETIIGIEVHAELSTNTKMFCGCAREYGAETNTKTCPICLGHPGVLPKINEKAVELAVRAAMALNCQVADQTKFDRKNYFYPDTPKAYQISQFDQPIGFDGYIDAEVDGETKRFRIERVHLEEDAGKMNHTGANHSVVDFNRTGAPLIEIVSEADMRSPKDAVAYLERLKEVLQYAGVSDVKMEEGSLRCDCNISVRPYGQEKFGTKTELKNLNSFGNVLKGLEFEEDRHRKLLLAGGVMRQETLRFDETKKQTVLMRVKEGASDYRYFPEPDLVKLVLDHDWKEAIRAGIPELPDARRVRYQEELGLSAYDAKQLTVTREMAEYFEATLAAGAEPKAAANWTIGEIQGHLNKSTETFETVKMTPARLAEMIDLIASGTISSKIAKQVFTAVIEEGVEPRAYVEANGLAQISDEGLLRGLIVEMFEANPAVVEELLGGRDRKKGFVIGQIMKKTKGMANPALLDQLFYEELEKLK</sequence>
<dbReference type="InterPro" id="IPR042114">
    <property type="entry name" value="GatB_C_1"/>
</dbReference>
<comment type="function">
    <text evidence="8 11">Allows the formation of correctly charged Asn-tRNA(Asn) or Gln-tRNA(Gln) through the transamidation of misacylated Asp-tRNA(Asn) or Glu-tRNA(Gln) in organisms which lack either or both of asparaginyl-tRNA or glutaminyl-tRNA synthetases. The reaction takes place in the presence of glutamine and ATP through an activated phospho-Asp-tRNA(Asn) or phospho-Glu-tRNA(Gln).</text>
</comment>
<evidence type="ECO:0000256" key="5">
    <source>
        <dbReference type="ARBA" id="ARBA00022741"/>
    </source>
</evidence>
<dbReference type="Pfam" id="PF02637">
    <property type="entry name" value="GatB_Yqey"/>
    <property type="match status" value="1"/>
</dbReference>
<dbReference type="SUPFAM" id="SSF55931">
    <property type="entry name" value="Glutamine synthetase/guanido kinase"/>
    <property type="match status" value="1"/>
</dbReference>
<dbReference type="NCBIfam" id="NF004011">
    <property type="entry name" value="PRK05477.1-1"/>
    <property type="match status" value="1"/>
</dbReference>
<dbReference type="FunFam" id="1.10.150.380:FF:000001">
    <property type="entry name" value="Aspartyl/glutamyl-tRNA(Asn/Gln) amidotransferase subunit B"/>
    <property type="match status" value="1"/>
</dbReference>
<evidence type="ECO:0000256" key="11">
    <source>
        <dbReference type="HAMAP-Rule" id="MF_00121"/>
    </source>
</evidence>
<dbReference type="GO" id="GO:0005524">
    <property type="term" value="F:ATP binding"/>
    <property type="evidence" value="ECO:0007669"/>
    <property type="project" value="UniProtKB-KW"/>
</dbReference>
<evidence type="ECO:0000256" key="7">
    <source>
        <dbReference type="ARBA" id="ARBA00022917"/>
    </source>
</evidence>
<dbReference type="EC" id="6.3.5.-" evidence="11"/>
<comment type="similarity">
    <text evidence="1 11">Belongs to the GatB/GatE family. GatB subfamily.</text>
</comment>
<keyword evidence="5 11" id="KW-0547">Nucleotide-binding</keyword>
<dbReference type="SMART" id="SM00845">
    <property type="entry name" value="GatB_Yqey"/>
    <property type="match status" value="1"/>
</dbReference>
<name>A0A0V8GIF6_9BACL</name>
<dbReference type="InterPro" id="IPR017958">
    <property type="entry name" value="Gln-tRNA_amidoTrfase_suB_CS"/>
</dbReference>
<dbReference type="HAMAP" id="MF_00121">
    <property type="entry name" value="GatB"/>
    <property type="match status" value="1"/>
</dbReference>
<dbReference type="SUPFAM" id="SSF89095">
    <property type="entry name" value="GatB/YqeY motif"/>
    <property type="match status" value="1"/>
</dbReference>
<evidence type="ECO:0000256" key="2">
    <source>
        <dbReference type="ARBA" id="ARBA00011123"/>
    </source>
</evidence>
<dbReference type="GeneID" id="90837886"/>
<evidence type="ECO:0000256" key="9">
    <source>
        <dbReference type="ARBA" id="ARBA00047380"/>
    </source>
</evidence>
<keyword evidence="7 11" id="KW-0648">Protein biosynthesis</keyword>
<evidence type="ECO:0000256" key="1">
    <source>
        <dbReference type="ARBA" id="ARBA00005306"/>
    </source>
</evidence>
<protein>
    <recommendedName>
        <fullName evidence="3 11">Aspartyl/glutamyl-tRNA(Asn/Gln) amidotransferase subunit B</fullName>
        <shortName evidence="11">Asp/Glu-ADT subunit B</shortName>
        <ecNumber evidence="11">6.3.5.-</ecNumber>
    </recommendedName>
</protein>
<dbReference type="GO" id="GO:0050567">
    <property type="term" value="F:glutaminyl-tRNA synthase (glutamine-hydrolyzing) activity"/>
    <property type="evidence" value="ECO:0007669"/>
    <property type="project" value="UniProtKB-UniRule"/>
</dbReference>
<dbReference type="NCBIfam" id="NF004012">
    <property type="entry name" value="PRK05477.1-2"/>
    <property type="match status" value="1"/>
</dbReference>
<comment type="catalytic activity">
    <reaction evidence="10 11">
        <text>L-glutamyl-tRNA(Gln) + L-glutamine + ATP + H2O = L-glutaminyl-tRNA(Gln) + L-glutamate + ADP + phosphate + H(+)</text>
        <dbReference type="Rhea" id="RHEA:17521"/>
        <dbReference type="Rhea" id="RHEA-COMP:9681"/>
        <dbReference type="Rhea" id="RHEA-COMP:9684"/>
        <dbReference type="ChEBI" id="CHEBI:15377"/>
        <dbReference type="ChEBI" id="CHEBI:15378"/>
        <dbReference type="ChEBI" id="CHEBI:29985"/>
        <dbReference type="ChEBI" id="CHEBI:30616"/>
        <dbReference type="ChEBI" id="CHEBI:43474"/>
        <dbReference type="ChEBI" id="CHEBI:58359"/>
        <dbReference type="ChEBI" id="CHEBI:78520"/>
        <dbReference type="ChEBI" id="CHEBI:78521"/>
        <dbReference type="ChEBI" id="CHEBI:456216"/>
    </reaction>
</comment>
<dbReference type="RefSeq" id="WP_035396151.1">
    <property type="nucleotide sequence ID" value="NZ_FMYN01000001.1"/>
</dbReference>
<dbReference type="NCBIfam" id="NF004014">
    <property type="entry name" value="PRK05477.1-4"/>
    <property type="match status" value="1"/>
</dbReference>
<dbReference type="GO" id="GO:0016740">
    <property type="term" value="F:transferase activity"/>
    <property type="evidence" value="ECO:0007669"/>
    <property type="project" value="UniProtKB-KW"/>
</dbReference>
<dbReference type="InterPro" id="IPR023168">
    <property type="entry name" value="GatB_Yqey_C_2"/>
</dbReference>
<keyword evidence="4 11" id="KW-0436">Ligase</keyword>
<dbReference type="OrthoDB" id="9804078at2"/>